<evidence type="ECO:0000256" key="6">
    <source>
        <dbReference type="ARBA" id="ARBA00023187"/>
    </source>
</evidence>
<dbReference type="SUPFAM" id="SSF50182">
    <property type="entry name" value="Sm-like ribonucleoproteins"/>
    <property type="match status" value="1"/>
</dbReference>
<dbReference type="InterPro" id="IPR010920">
    <property type="entry name" value="LSM_dom_sf"/>
</dbReference>
<evidence type="ECO:0000256" key="1">
    <source>
        <dbReference type="ARBA" id="ARBA00004123"/>
    </source>
</evidence>
<dbReference type="GO" id="GO:0071004">
    <property type="term" value="C:U2-type prespliceosome"/>
    <property type="evidence" value="ECO:0007669"/>
    <property type="project" value="TreeGrafter"/>
</dbReference>
<dbReference type="GO" id="GO:1990726">
    <property type="term" value="C:Lsm1-7-Pat1 complex"/>
    <property type="evidence" value="ECO:0007669"/>
    <property type="project" value="TreeGrafter"/>
</dbReference>
<evidence type="ECO:0000259" key="9">
    <source>
        <dbReference type="PROSITE" id="PS52002"/>
    </source>
</evidence>
<dbReference type="PANTHER" id="PTHR10553:SF5">
    <property type="entry name" value="U6 SNRNA-ASSOCIATED SM-LIKE PROTEIN LSM7"/>
    <property type="match status" value="1"/>
</dbReference>
<evidence type="ECO:0000256" key="3">
    <source>
        <dbReference type="ARBA" id="ARBA00022664"/>
    </source>
</evidence>
<keyword evidence="5" id="KW-0694">RNA-binding</keyword>
<dbReference type="GO" id="GO:0097526">
    <property type="term" value="C:spliceosomal tri-snRNP complex"/>
    <property type="evidence" value="ECO:0007669"/>
    <property type="project" value="TreeGrafter"/>
</dbReference>
<name>A0A7S0WKP1_9CHLO</name>
<dbReference type="GO" id="GO:0000398">
    <property type="term" value="P:mRNA splicing, via spliceosome"/>
    <property type="evidence" value="ECO:0007669"/>
    <property type="project" value="InterPro"/>
</dbReference>
<dbReference type="Gene3D" id="2.30.30.100">
    <property type="match status" value="1"/>
</dbReference>
<evidence type="ECO:0000313" key="10">
    <source>
        <dbReference type="EMBL" id="CAD8670266.1"/>
    </source>
</evidence>
<accession>A0A7S0WKP1</accession>
<dbReference type="FunFam" id="2.30.30.100:FF:000034">
    <property type="entry name" value="sm-like protein LSM7"/>
    <property type="match status" value="1"/>
</dbReference>
<dbReference type="InterPro" id="IPR044641">
    <property type="entry name" value="Lsm7/SmG-like"/>
</dbReference>
<evidence type="ECO:0000256" key="7">
    <source>
        <dbReference type="ARBA" id="ARBA00023242"/>
    </source>
</evidence>
<dbReference type="SMART" id="SM00651">
    <property type="entry name" value="Sm"/>
    <property type="match status" value="1"/>
</dbReference>
<keyword evidence="4" id="KW-0747">Spliceosome</keyword>
<sequence length="99" mass="10932">MSGKKETVLDLGKFIDKSVRVKLSGGREVLGVLKGYDQLLNLVLDETTEFLRDPEEALRITDQTRPLGLIVCRGTAVMLVSPTDGTDEIANPFLQQEEV</sequence>
<dbReference type="PIRSF" id="PIRSF037188">
    <property type="entry name" value="U6_snRNA_Lsm7"/>
    <property type="match status" value="1"/>
</dbReference>
<evidence type="ECO:0000256" key="5">
    <source>
        <dbReference type="ARBA" id="ARBA00022884"/>
    </source>
</evidence>
<dbReference type="AlphaFoldDB" id="A0A7S0WKP1"/>
<dbReference type="GO" id="GO:0071013">
    <property type="term" value="C:catalytic step 2 spliceosome"/>
    <property type="evidence" value="ECO:0007669"/>
    <property type="project" value="TreeGrafter"/>
</dbReference>
<feature type="domain" description="Sm" evidence="9">
    <location>
        <begin position="6"/>
        <end position="86"/>
    </location>
</feature>
<dbReference type="CDD" id="cd01729">
    <property type="entry name" value="LSm7"/>
    <property type="match status" value="1"/>
</dbReference>
<dbReference type="PANTHER" id="PTHR10553">
    <property type="entry name" value="SMALL NUCLEAR RIBONUCLEOPROTEIN"/>
    <property type="match status" value="1"/>
</dbReference>
<comment type="similarity">
    <text evidence="2">Belongs to the snRNP Sm proteins family.</text>
</comment>
<evidence type="ECO:0000256" key="2">
    <source>
        <dbReference type="ARBA" id="ARBA00006850"/>
    </source>
</evidence>
<dbReference type="GO" id="GO:0005688">
    <property type="term" value="C:U6 snRNP"/>
    <property type="evidence" value="ECO:0007669"/>
    <property type="project" value="TreeGrafter"/>
</dbReference>
<dbReference type="InterPro" id="IPR047575">
    <property type="entry name" value="Sm"/>
</dbReference>
<gene>
    <name evidence="10" type="ORF">POBO1169_LOCUS10376</name>
</gene>
<keyword evidence="8" id="KW-0687">Ribonucleoprotein</keyword>
<dbReference type="GO" id="GO:0000956">
    <property type="term" value="P:nuclear-transcribed mRNA catabolic process"/>
    <property type="evidence" value="ECO:0007669"/>
    <property type="project" value="InterPro"/>
</dbReference>
<evidence type="ECO:0000256" key="4">
    <source>
        <dbReference type="ARBA" id="ARBA00022728"/>
    </source>
</evidence>
<keyword evidence="3" id="KW-0507">mRNA processing</keyword>
<keyword evidence="7" id="KW-0539">Nucleus</keyword>
<reference evidence="10" key="1">
    <citation type="submission" date="2021-01" db="EMBL/GenBank/DDBJ databases">
        <authorList>
            <person name="Corre E."/>
            <person name="Pelletier E."/>
            <person name="Niang G."/>
            <person name="Scheremetjew M."/>
            <person name="Finn R."/>
            <person name="Kale V."/>
            <person name="Holt S."/>
            <person name="Cochrane G."/>
            <person name="Meng A."/>
            <person name="Brown T."/>
            <person name="Cohen L."/>
        </authorList>
    </citation>
    <scope>NUCLEOTIDE SEQUENCE</scope>
    <source>
        <strain evidence="10">CCMP722</strain>
    </source>
</reference>
<keyword evidence="6" id="KW-0508">mRNA splicing</keyword>
<dbReference type="EMBL" id="HBFA01020253">
    <property type="protein sequence ID" value="CAD8670266.1"/>
    <property type="molecule type" value="Transcribed_RNA"/>
</dbReference>
<protein>
    <recommendedName>
        <fullName evidence="9">Sm domain-containing protein</fullName>
    </recommendedName>
</protein>
<dbReference type="Pfam" id="PF01423">
    <property type="entry name" value="LSM"/>
    <property type="match status" value="1"/>
</dbReference>
<dbReference type="PROSITE" id="PS52002">
    <property type="entry name" value="SM"/>
    <property type="match status" value="1"/>
</dbReference>
<evidence type="ECO:0000256" key="8">
    <source>
        <dbReference type="ARBA" id="ARBA00023274"/>
    </source>
</evidence>
<dbReference type="InterPro" id="IPR001163">
    <property type="entry name" value="Sm_dom_euk/arc"/>
</dbReference>
<organism evidence="10">
    <name type="scientific">Pyramimonas obovata</name>
    <dbReference type="NCBI Taxonomy" id="1411642"/>
    <lineage>
        <taxon>Eukaryota</taxon>
        <taxon>Viridiplantae</taxon>
        <taxon>Chlorophyta</taxon>
        <taxon>Pyramimonadophyceae</taxon>
        <taxon>Pyramimonadales</taxon>
        <taxon>Pyramimonadaceae</taxon>
        <taxon>Pyramimonas</taxon>
        <taxon>Pyramimonas incertae sedis</taxon>
    </lineage>
</organism>
<dbReference type="GO" id="GO:0005689">
    <property type="term" value="C:U12-type spliceosomal complex"/>
    <property type="evidence" value="ECO:0007669"/>
    <property type="project" value="TreeGrafter"/>
</dbReference>
<dbReference type="GO" id="GO:0003723">
    <property type="term" value="F:RNA binding"/>
    <property type="evidence" value="ECO:0007669"/>
    <property type="project" value="UniProtKB-KW"/>
</dbReference>
<proteinExistence type="inferred from homology"/>
<comment type="subcellular location">
    <subcellularLocation>
        <location evidence="1">Nucleus</location>
    </subcellularLocation>
</comment>
<dbReference type="InterPro" id="IPR017132">
    <property type="entry name" value="Lsm7"/>
</dbReference>